<feature type="region of interest" description="Disordered" evidence="1">
    <location>
        <begin position="235"/>
        <end position="261"/>
    </location>
</feature>
<dbReference type="InterPro" id="IPR044039">
    <property type="entry name" value="DUF5745"/>
</dbReference>
<dbReference type="EMBL" id="CAJJDP010000011">
    <property type="protein sequence ID" value="CAD8141264.1"/>
    <property type="molecule type" value="Genomic_DNA"/>
</dbReference>
<sequence>MNSEVQDIIDLYQQIVSNLEQDPQRDVTIEQLKNERNYCTIFRTMFPFLEKEIDNIQKERNPTGEKLQGLIEFLSYPVLTMDLSHISGHSIAQGDLRHLYNFLQILLELSKLYKDQVQKVESNISSQRISQDKNPEGQFDFDNNPEYEQSSDGDDGNKQTQQIQRNKSVKDLKQPGDKEKNTTIKNQLSNNQKKVAAKVSNSKENQLKAISNNLLPVTQLQQRIITQDPNLPVKYKKQQQQQQGQRIQQTNKQQKNAKYHQDEEQLEQLAFDFSDISDIDYDFLQQHDEEEINQLEDDDPIKAKYQREQQKDNIRKLLEEKEGEEQGEQPEIDNFIDFQIQVIKESLSKMKSQPPSDEKETIEKIIKNRNQYKEFLKDYLKTYQQKQKKQESLQNQSKRSQKQLTKMNQKKKDDLKKEFENEHLSMYYKLRDEKLNYLRKIHRIIFELEKRKIIDEKKDHLQMRRQQNIITRNALASVENAYNDKISMLKEKLQNERKERHVAGVAQKQILSKLEKELRDEKIKQIQELKDIWRQEKERFDYLMKDDGELEKRILQIYKKY</sequence>
<feature type="compositionally biased region" description="Low complexity" evidence="1">
    <location>
        <begin position="238"/>
        <end position="254"/>
    </location>
</feature>
<dbReference type="AlphaFoldDB" id="A0A8S1SS02"/>
<evidence type="ECO:0000313" key="3">
    <source>
        <dbReference type="EMBL" id="CAD8141264.1"/>
    </source>
</evidence>
<dbReference type="OMA" id="SGEHMAN"/>
<name>A0A8S1SS02_PAROT</name>
<gene>
    <name evidence="3" type="ORF">POCTA_138.1.T0120342</name>
</gene>
<evidence type="ECO:0000259" key="2">
    <source>
        <dbReference type="Pfam" id="PF19016"/>
    </source>
</evidence>
<evidence type="ECO:0000313" key="4">
    <source>
        <dbReference type="Proteomes" id="UP000683925"/>
    </source>
</evidence>
<feature type="compositionally biased region" description="Basic and acidic residues" evidence="1">
    <location>
        <begin position="168"/>
        <end position="182"/>
    </location>
</feature>
<organism evidence="3 4">
    <name type="scientific">Paramecium octaurelia</name>
    <dbReference type="NCBI Taxonomy" id="43137"/>
    <lineage>
        <taxon>Eukaryota</taxon>
        <taxon>Sar</taxon>
        <taxon>Alveolata</taxon>
        <taxon>Ciliophora</taxon>
        <taxon>Intramacronucleata</taxon>
        <taxon>Oligohymenophorea</taxon>
        <taxon>Peniculida</taxon>
        <taxon>Parameciidae</taxon>
        <taxon>Paramecium</taxon>
    </lineage>
</organism>
<keyword evidence="4" id="KW-1185">Reference proteome</keyword>
<evidence type="ECO:0000256" key="1">
    <source>
        <dbReference type="SAM" id="MobiDB-lite"/>
    </source>
</evidence>
<accession>A0A8S1SS02</accession>
<dbReference type="OrthoDB" id="308328at2759"/>
<feature type="compositionally biased region" description="Polar residues" evidence="1">
    <location>
        <begin position="392"/>
        <end position="407"/>
    </location>
</feature>
<feature type="domain" description="DUF5745" evidence="2">
    <location>
        <begin position="68"/>
        <end position="109"/>
    </location>
</feature>
<reference evidence="3" key="1">
    <citation type="submission" date="2021-01" db="EMBL/GenBank/DDBJ databases">
        <authorList>
            <consortium name="Genoscope - CEA"/>
            <person name="William W."/>
        </authorList>
    </citation>
    <scope>NUCLEOTIDE SEQUENCE</scope>
</reference>
<dbReference type="Proteomes" id="UP000683925">
    <property type="component" value="Unassembled WGS sequence"/>
</dbReference>
<feature type="region of interest" description="Disordered" evidence="1">
    <location>
        <begin position="123"/>
        <end position="182"/>
    </location>
</feature>
<protein>
    <recommendedName>
        <fullName evidence="2">DUF5745 domain-containing protein</fullName>
    </recommendedName>
</protein>
<proteinExistence type="predicted"/>
<feature type="region of interest" description="Disordered" evidence="1">
    <location>
        <begin position="386"/>
        <end position="416"/>
    </location>
</feature>
<comment type="caution">
    <text evidence="3">The sequence shown here is derived from an EMBL/GenBank/DDBJ whole genome shotgun (WGS) entry which is preliminary data.</text>
</comment>
<feature type="compositionally biased region" description="Acidic residues" evidence="1">
    <location>
        <begin position="143"/>
        <end position="154"/>
    </location>
</feature>
<dbReference type="Pfam" id="PF19016">
    <property type="entry name" value="DUF5745"/>
    <property type="match status" value="1"/>
</dbReference>